<reference evidence="2" key="1">
    <citation type="journal article" date="2022" name="Mol. Ecol. Resour.">
        <title>The genomes of chicory, endive, great burdock and yacon provide insights into Asteraceae palaeo-polyploidization history and plant inulin production.</title>
        <authorList>
            <person name="Fan W."/>
            <person name="Wang S."/>
            <person name="Wang H."/>
            <person name="Wang A."/>
            <person name="Jiang F."/>
            <person name="Liu H."/>
            <person name="Zhao H."/>
            <person name="Xu D."/>
            <person name="Zhang Y."/>
        </authorList>
    </citation>
    <scope>NUCLEOTIDE SEQUENCE [LARGE SCALE GENOMIC DNA]</scope>
    <source>
        <strain evidence="2">cv. Niubang</strain>
    </source>
</reference>
<gene>
    <name evidence="1" type="ORF">L6452_34992</name>
</gene>
<sequence>MAEEEEEYSDDAEITPIVPSISKEVSTAPTPIITEVNDEKEEAEDDKKLKNLDTVDLPHSPSPTSISSSLLHESPTRPSDQPSEEKYELH</sequence>
<proteinExistence type="predicted"/>
<dbReference type="EMBL" id="CM042058">
    <property type="protein sequence ID" value="KAI3685734.1"/>
    <property type="molecule type" value="Genomic_DNA"/>
</dbReference>
<organism evidence="1 2">
    <name type="scientific">Arctium lappa</name>
    <name type="common">Greater burdock</name>
    <name type="synonym">Lappa major</name>
    <dbReference type="NCBI Taxonomy" id="4217"/>
    <lineage>
        <taxon>Eukaryota</taxon>
        <taxon>Viridiplantae</taxon>
        <taxon>Streptophyta</taxon>
        <taxon>Embryophyta</taxon>
        <taxon>Tracheophyta</taxon>
        <taxon>Spermatophyta</taxon>
        <taxon>Magnoliopsida</taxon>
        <taxon>eudicotyledons</taxon>
        <taxon>Gunneridae</taxon>
        <taxon>Pentapetalae</taxon>
        <taxon>asterids</taxon>
        <taxon>campanulids</taxon>
        <taxon>Asterales</taxon>
        <taxon>Asteraceae</taxon>
        <taxon>Carduoideae</taxon>
        <taxon>Cardueae</taxon>
        <taxon>Arctiinae</taxon>
        <taxon>Arctium</taxon>
    </lineage>
</organism>
<accession>A0ACB8YL93</accession>
<dbReference type="Proteomes" id="UP001055879">
    <property type="component" value="Linkage Group LG12"/>
</dbReference>
<evidence type="ECO:0000313" key="2">
    <source>
        <dbReference type="Proteomes" id="UP001055879"/>
    </source>
</evidence>
<comment type="caution">
    <text evidence="1">The sequence shown here is derived from an EMBL/GenBank/DDBJ whole genome shotgun (WGS) entry which is preliminary data.</text>
</comment>
<name>A0ACB8YL93_ARCLA</name>
<reference evidence="1 2" key="2">
    <citation type="journal article" date="2022" name="Mol. Ecol. Resour.">
        <title>The genomes of chicory, endive, great burdock and yacon provide insights into Asteraceae paleo-polyploidization history and plant inulin production.</title>
        <authorList>
            <person name="Fan W."/>
            <person name="Wang S."/>
            <person name="Wang H."/>
            <person name="Wang A."/>
            <person name="Jiang F."/>
            <person name="Liu H."/>
            <person name="Zhao H."/>
            <person name="Xu D."/>
            <person name="Zhang Y."/>
        </authorList>
    </citation>
    <scope>NUCLEOTIDE SEQUENCE [LARGE SCALE GENOMIC DNA]</scope>
    <source>
        <strain evidence="2">cv. Niubang</strain>
    </source>
</reference>
<keyword evidence="2" id="KW-1185">Reference proteome</keyword>
<evidence type="ECO:0000313" key="1">
    <source>
        <dbReference type="EMBL" id="KAI3685734.1"/>
    </source>
</evidence>
<protein>
    <submittedName>
        <fullName evidence="1">Uncharacterized protein</fullName>
    </submittedName>
</protein>